<feature type="region of interest" description="Disordered" evidence="1">
    <location>
        <begin position="66"/>
        <end position="110"/>
    </location>
</feature>
<proteinExistence type="predicted"/>
<dbReference type="EMBL" id="BGZK01001611">
    <property type="protein sequence ID" value="GBP83250.1"/>
    <property type="molecule type" value="Genomic_DNA"/>
</dbReference>
<dbReference type="AlphaFoldDB" id="A0A4C1Z6D9"/>
<reference evidence="2 3" key="1">
    <citation type="journal article" date="2019" name="Commun. Biol.">
        <title>The bagworm genome reveals a unique fibroin gene that provides high tensile strength.</title>
        <authorList>
            <person name="Kono N."/>
            <person name="Nakamura H."/>
            <person name="Ohtoshi R."/>
            <person name="Tomita M."/>
            <person name="Numata K."/>
            <person name="Arakawa K."/>
        </authorList>
    </citation>
    <scope>NUCLEOTIDE SEQUENCE [LARGE SCALE GENOMIC DNA]</scope>
</reference>
<evidence type="ECO:0000313" key="2">
    <source>
        <dbReference type="EMBL" id="GBP83250.1"/>
    </source>
</evidence>
<accession>A0A4C1Z6D9</accession>
<comment type="caution">
    <text evidence="2">The sequence shown here is derived from an EMBL/GenBank/DDBJ whole genome shotgun (WGS) entry which is preliminary data.</text>
</comment>
<organism evidence="2 3">
    <name type="scientific">Eumeta variegata</name>
    <name type="common">Bagworm moth</name>
    <name type="synonym">Eumeta japonica</name>
    <dbReference type="NCBI Taxonomy" id="151549"/>
    <lineage>
        <taxon>Eukaryota</taxon>
        <taxon>Metazoa</taxon>
        <taxon>Ecdysozoa</taxon>
        <taxon>Arthropoda</taxon>
        <taxon>Hexapoda</taxon>
        <taxon>Insecta</taxon>
        <taxon>Pterygota</taxon>
        <taxon>Neoptera</taxon>
        <taxon>Endopterygota</taxon>
        <taxon>Lepidoptera</taxon>
        <taxon>Glossata</taxon>
        <taxon>Ditrysia</taxon>
        <taxon>Tineoidea</taxon>
        <taxon>Psychidae</taxon>
        <taxon>Oiketicinae</taxon>
        <taxon>Eumeta</taxon>
    </lineage>
</organism>
<feature type="region of interest" description="Disordered" evidence="1">
    <location>
        <begin position="1"/>
        <end position="34"/>
    </location>
</feature>
<gene>
    <name evidence="2" type="ORF">EVAR_52051_1</name>
</gene>
<evidence type="ECO:0000256" key="1">
    <source>
        <dbReference type="SAM" id="MobiDB-lite"/>
    </source>
</evidence>
<name>A0A4C1Z6D9_EUMVA</name>
<keyword evidence="3" id="KW-1185">Reference proteome</keyword>
<evidence type="ECO:0000313" key="3">
    <source>
        <dbReference type="Proteomes" id="UP000299102"/>
    </source>
</evidence>
<protein>
    <submittedName>
        <fullName evidence="2">Uncharacterized protein</fullName>
    </submittedName>
</protein>
<dbReference type="Proteomes" id="UP000299102">
    <property type="component" value="Unassembled WGS sequence"/>
</dbReference>
<sequence>MTHKAAIASAATPTRRAHLRTGSKCVANGASPLLPPQRRLRADEIQDGHYLPPRLRKQRRWVHPVYDGMSRSGPDDRRLPCSSSWEQPGPAGRSPVAQAGAALRNTTVTQ</sequence>